<dbReference type="InterPro" id="IPR013523">
    <property type="entry name" value="Hist_AcTrfase_HAT1_C"/>
</dbReference>
<keyword evidence="7" id="KW-0012">Acyltransferase</keyword>
<dbReference type="SUPFAM" id="SSF55729">
    <property type="entry name" value="Acyl-CoA N-acyltransferases (Nat)"/>
    <property type="match status" value="1"/>
</dbReference>
<dbReference type="InterPro" id="IPR016181">
    <property type="entry name" value="Acyl_CoA_acyltransferase"/>
</dbReference>
<dbReference type="RefSeq" id="XP_045560433.1">
    <property type="nucleotide sequence ID" value="XM_045704477.1"/>
</dbReference>
<keyword evidence="6" id="KW-0539">Nucleus</keyword>
<evidence type="ECO:0000256" key="6">
    <source>
        <dbReference type="ARBA" id="ARBA00023242"/>
    </source>
</evidence>
<dbReference type="Proteomes" id="UP001652741">
    <property type="component" value="Chromosome ssa21"/>
</dbReference>
<reference evidence="12" key="1">
    <citation type="submission" date="2025-08" db="UniProtKB">
        <authorList>
            <consortium name="RefSeq"/>
        </authorList>
    </citation>
    <scope>IDENTIFICATION</scope>
</reference>
<proteinExistence type="inferred from homology"/>
<evidence type="ECO:0000256" key="4">
    <source>
        <dbReference type="ARBA" id="ARBA00021268"/>
    </source>
</evidence>
<feature type="domain" description="Histone acetyltransferase type B catalytic subunit C-terminal" evidence="10">
    <location>
        <begin position="306"/>
        <end position="357"/>
    </location>
</feature>
<dbReference type="PANTHER" id="PTHR12046">
    <property type="entry name" value="HISTONE ACETYLTRANSFERASE TYPE B CATALYTIC SUBUNIT"/>
    <property type="match status" value="1"/>
</dbReference>
<accession>A0ABM3DNQ5</accession>
<dbReference type="Gene3D" id="3.90.360.10">
    <property type="entry name" value="Histone acetyl transferase 1 (HAT1), N-terminal domain"/>
    <property type="match status" value="1"/>
</dbReference>
<evidence type="ECO:0000259" key="9">
    <source>
        <dbReference type="Pfam" id="PF10394"/>
    </source>
</evidence>
<dbReference type="InterPro" id="IPR019467">
    <property type="entry name" value="Hat1_N"/>
</dbReference>
<dbReference type="Pfam" id="PF10394">
    <property type="entry name" value="Hat1_N"/>
    <property type="match status" value="1"/>
</dbReference>
<dbReference type="InterPro" id="IPR048776">
    <property type="entry name" value="HAT1_C"/>
</dbReference>
<evidence type="ECO:0000256" key="7">
    <source>
        <dbReference type="ARBA" id="ARBA00023315"/>
    </source>
</evidence>
<evidence type="ECO:0000256" key="3">
    <source>
        <dbReference type="ARBA" id="ARBA00013184"/>
    </source>
</evidence>
<organism evidence="11 12">
    <name type="scientific">Salmo salar</name>
    <name type="common">Atlantic salmon</name>
    <dbReference type="NCBI Taxonomy" id="8030"/>
    <lineage>
        <taxon>Eukaryota</taxon>
        <taxon>Metazoa</taxon>
        <taxon>Chordata</taxon>
        <taxon>Craniata</taxon>
        <taxon>Vertebrata</taxon>
        <taxon>Euteleostomi</taxon>
        <taxon>Actinopterygii</taxon>
        <taxon>Neopterygii</taxon>
        <taxon>Teleostei</taxon>
        <taxon>Protacanthopterygii</taxon>
        <taxon>Salmoniformes</taxon>
        <taxon>Salmonidae</taxon>
        <taxon>Salmoninae</taxon>
        <taxon>Salmo</taxon>
    </lineage>
</organism>
<comment type="catalytic activity">
    <reaction evidence="8">
        <text>L-lysyl-[protein] + acetyl-CoA = N(6)-acetyl-L-lysyl-[protein] + CoA + H(+)</text>
        <dbReference type="Rhea" id="RHEA:45948"/>
        <dbReference type="Rhea" id="RHEA-COMP:9752"/>
        <dbReference type="Rhea" id="RHEA-COMP:10731"/>
        <dbReference type="ChEBI" id="CHEBI:15378"/>
        <dbReference type="ChEBI" id="CHEBI:29969"/>
        <dbReference type="ChEBI" id="CHEBI:57287"/>
        <dbReference type="ChEBI" id="CHEBI:57288"/>
        <dbReference type="ChEBI" id="CHEBI:61930"/>
        <dbReference type="EC" id="2.3.1.48"/>
    </reaction>
</comment>
<evidence type="ECO:0000259" key="10">
    <source>
        <dbReference type="Pfam" id="PF21183"/>
    </source>
</evidence>
<evidence type="ECO:0000313" key="11">
    <source>
        <dbReference type="Proteomes" id="UP001652741"/>
    </source>
</evidence>
<comment type="subcellular location">
    <subcellularLocation>
        <location evidence="1">Nucleus</location>
    </subcellularLocation>
</comment>
<dbReference type="Pfam" id="PF21183">
    <property type="entry name" value="HAT1_C"/>
    <property type="match status" value="1"/>
</dbReference>
<feature type="domain" description="Histone acetyl transferase HAT1 N-terminal" evidence="9">
    <location>
        <begin position="11"/>
        <end position="49"/>
    </location>
</feature>
<keyword evidence="11" id="KW-1185">Reference proteome</keyword>
<evidence type="ECO:0000256" key="5">
    <source>
        <dbReference type="ARBA" id="ARBA00022679"/>
    </source>
</evidence>
<evidence type="ECO:0000313" key="12">
    <source>
        <dbReference type="RefSeq" id="XP_045560433.1"/>
    </source>
</evidence>
<gene>
    <name evidence="12" type="primary">LOC106581768</name>
</gene>
<dbReference type="Gene3D" id="1.10.10.390">
    <property type="match status" value="1"/>
</dbReference>
<name>A0ABM3DNQ5_SALSA</name>
<sequence>MNEMEKKLAEYKCDTNEAICLKLVRFAEEVNDDSMTFHPEYSHQLYGDDLMMLKGRSGRSFLLGSAATRTTSSHCWRKRPTSNPSAPCFTHTTFTMWRREKTSPTRFTRWTCSARDSETTMSACRPSSCGSLRRPASSTLTTIVGTSFSCCSRCTDRDGPGCSSMLTLEKASQRIGEGKMDAAWECACNCPACLLCFICRFEKYNNDGETLFATVGYMTVYNYYVYPDKTRPRVRSGGEVSKAVLSCLCACWPGVLLNSQMLILPPFQGEGHGAQLLEAVHRFYCNLPKVQDITAEDPSENYVKLRDYVLVKLCQTLPSFSTDKLPLSFSDDMATEAREKLKINKKHARRVYEILRLRVTDMSVETKARDYRLEVKKRLFAPTKKNQRELTKMMKCLRPEELASHISQMDTALQQEELEKSYQEVLAEYRRVIERLAQA</sequence>
<dbReference type="EC" id="2.3.1.48" evidence="3"/>
<dbReference type="GeneID" id="106581768"/>
<evidence type="ECO:0000256" key="2">
    <source>
        <dbReference type="ARBA" id="ARBA00010543"/>
    </source>
</evidence>
<dbReference type="Gene3D" id="3.40.630.30">
    <property type="match status" value="1"/>
</dbReference>
<protein>
    <recommendedName>
        <fullName evidence="4">Histone acetyltransferase type B catalytic subunit</fullName>
        <ecNumber evidence="3">2.3.1.48</ecNumber>
    </recommendedName>
</protein>
<evidence type="ECO:0000256" key="1">
    <source>
        <dbReference type="ARBA" id="ARBA00004123"/>
    </source>
</evidence>
<comment type="similarity">
    <text evidence="2">Belongs to the HAT1 family.</text>
</comment>
<dbReference type="InterPro" id="IPR017380">
    <property type="entry name" value="Hist_AcTrfase_B-typ_cat-su"/>
</dbReference>
<keyword evidence="5" id="KW-0808">Transferase</keyword>
<dbReference type="InterPro" id="IPR037113">
    <property type="entry name" value="Hat1_N_sf"/>
</dbReference>
<evidence type="ECO:0000256" key="8">
    <source>
        <dbReference type="ARBA" id="ARBA00048017"/>
    </source>
</evidence>